<accession>A0A2G2Z7Z5</accession>
<dbReference type="EMBL" id="AYRZ02000006">
    <property type="protein sequence ID" value="PHT78128.1"/>
    <property type="molecule type" value="Genomic_DNA"/>
</dbReference>
<dbReference type="Proteomes" id="UP000222542">
    <property type="component" value="Unassembled WGS sequence"/>
</dbReference>
<gene>
    <name evidence="2" type="ORF">T459_16180</name>
</gene>
<dbReference type="PANTHER" id="PTHR48045">
    <property type="entry name" value="UDP-GLYCOSYLTRANSFERASE 72B1"/>
    <property type="match status" value="1"/>
</dbReference>
<dbReference type="Gene3D" id="3.40.50.2000">
    <property type="entry name" value="Glycogen Phosphorylase B"/>
    <property type="match status" value="1"/>
</dbReference>
<dbReference type="SUPFAM" id="SSF53756">
    <property type="entry name" value="UDP-Glycosyltransferase/glycogen phosphorylase"/>
    <property type="match status" value="1"/>
</dbReference>
<reference evidence="2 3" key="2">
    <citation type="journal article" date="2017" name="Genome Biol.">
        <title>New reference genome sequences of hot pepper reveal the massive evolution of plant disease-resistance genes by retroduplication.</title>
        <authorList>
            <person name="Kim S."/>
            <person name="Park J."/>
            <person name="Yeom S.I."/>
            <person name="Kim Y.M."/>
            <person name="Seo E."/>
            <person name="Kim K.T."/>
            <person name="Kim M.S."/>
            <person name="Lee J.M."/>
            <person name="Cheong K."/>
            <person name="Shin H.S."/>
            <person name="Kim S.B."/>
            <person name="Han K."/>
            <person name="Lee J."/>
            <person name="Park M."/>
            <person name="Lee H.A."/>
            <person name="Lee H.Y."/>
            <person name="Lee Y."/>
            <person name="Oh S."/>
            <person name="Lee J.H."/>
            <person name="Choi E."/>
            <person name="Choi E."/>
            <person name="Lee S.E."/>
            <person name="Jeon J."/>
            <person name="Kim H."/>
            <person name="Choi G."/>
            <person name="Song H."/>
            <person name="Lee J."/>
            <person name="Lee S.C."/>
            <person name="Kwon J.K."/>
            <person name="Lee H.Y."/>
            <person name="Koo N."/>
            <person name="Hong Y."/>
            <person name="Kim R.W."/>
            <person name="Kang W.H."/>
            <person name="Huh J.H."/>
            <person name="Kang B.C."/>
            <person name="Yang T.J."/>
            <person name="Lee Y.H."/>
            <person name="Bennetzen J.L."/>
            <person name="Choi D."/>
        </authorList>
    </citation>
    <scope>NUCLEOTIDE SEQUENCE [LARGE SCALE GENOMIC DNA]</scope>
    <source>
        <strain evidence="3">cv. CM334</strain>
    </source>
</reference>
<dbReference type="OMA" id="REMKLWI"/>
<sequence length="251" mass="29385">MDAPVRRCERLALDGFRRGRGRPKKYWGEVIRRDMEQLQLTEDMTLDRKVEKLPENVEATIDVPYEQVKYLKIAQDGLKESVAKFLKDVNPDFIFFDFSSCWLPSIASKFNTPTAYFSIFIAAVLGFFGPLPGLNNDYEPLMTLEEYTVPPKWVPFETTVGLKLFEVSRIFEASMKGDEDNVSNIFHMSKIFEHSDFLLVRSCSEFEPEWLKVVKDIHPKLFFPAGQLPRTQYEEDDTKTNKWREMKLWID</sequence>
<reference evidence="2 3" key="1">
    <citation type="journal article" date="2014" name="Nat. Genet.">
        <title>Genome sequence of the hot pepper provides insights into the evolution of pungency in Capsicum species.</title>
        <authorList>
            <person name="Kim S."/>
            <person name="Park M."/>
            <person name="Yeom S.I."/>
            <person name="Kim Y.M."/>
            <person name="Lee J.M."/>
            <person name="Lee H.A."/>
            <person name="Seo E."/>
            <person name="Choi J."/>
            <person name="Cheong K."/>
            <person name="Kim K.T."/>
            <person name="Jung K."/>
            <person name="Lee G.W."/>
            <person name="Oh S.K."/>
            <person name="Bae C."/>
            <person name="Kim S.B."/>
            <person name="Lee H.Y."/>
            <person name="Kim S.Y."/>
            <person name="Kim M.S."/>
            <person name="Kang B.C."/>
            <person name="Jo Y.D."/>
            <person name="Yang H.B."/>
            <person name="Jeong H.J."/>
            <person name="Kang W.H."/>
            <person name="Kwon J.K."/>
            <person name="Shin C."/>
            <person name="Lim J.Y."/>
            <person name="Park J.H."/>
            <person name="Huh J.H."/>
            <person name="Kim J.S."/>
            <person name="Kim B.D."/>
            <person name="Cohen O."/>
            <person name="Paran I."/>
            <person name="Suh M.C."/>
            <person name="Lee S.B."/>
            <person name="Kim Y.K."/>
            <person name="Shin Y."/>
            <person name="Noh S.J."/>
            <person name="Park J."/>
            <person name="Seo Y.S."/>
            <person name="Kwon S.Y."/>
            <person name="Kim H.A."/>
            <person name="Park J.M."/>
            <person name="Kim H.J."/>
            <person name="Choi S.B."/>
            <person name="Bosland P.W."/>
            <person name="Reeves G."/>
            <person name="Jo S.H."/>
            <person name="Lee B.W."/>
            <person name="Cho H.T."/>
            <person name="Choi H.S."/>
            <person name="Lee M.S."/>
            <person name="Yu Y."/>
            <person name="Do Choi Y."/>
            <person name="Park B.S."/>
            <person name="van Deynze A."/>
            <person name="Ashrafi H."/>
            <person name="Hill T."/>
            <person name="Kim W.T."/>
            <person name="Pai H.S."/>
            <person name="Ahn H.K."/>
            <person name="Yeam I."/>
            <person name="Giovannoni J.J."/>
            <person name="Rose J.K."/>
            <person name="Sorensen I."/>
            <person name="Lee S.J."/>
            <person name="Kim R.W."/>
            <person name="Choi I.Y."/>
            <person name="Choi B.S."/>
            <person name="Lim J.S."/>
            <person name="Lee Y.H."/>
            <person name="Choi D."/>
        </authorList>
    </citation>
    <scope>NUCLEOTIDE SEQUENCE [LARGE SCALE GENOMIC DNA]</scope>
    <source>
        <strain evidence="3">cv. CM334</strain>
    </source>
</reference>
<evidence type="ECO:0000313" key="3">
    <source>
        <dbReference type="Proteomes" id="UP000222542"/>
    </source>
</evidence>
<keyword evidence="1" id="KW-0472">Membrane</keyword>
<dbReference type="STRING" id="4072.A0A2G2Z7Z5"/>
<name>A0A2G2Z7Z5_CAPAN</name>
<evidence type="ECO:0000313" key="2">
    <source>
        <dbReference type="EMBL" id="PHT78128.1"/>
    </source>
</evidence>
<keyword evidence="3" id="KW-1185">Reference proteome</keyword>
<keyword evidence="1" id="KW-1133">Transmembrane helix</keyword>
<dbReference type="Gramene" id="PHT78128">
    <property type="protein sequence ID" value="PHT78128"/>
    <property type="gene ID" value="T459_16180"/>
</dbReference>
<dbReference type="PANTHER" id="PTHR48045:SF20">
    <property type="entry name" value="UDP-RHAMNOSE:RHAMNOSYLTRANSFERASE 1"/>
    <property type="match status" value="1"/>
</dbReference>
<proteinExistence type="predicted"/>
<organism evidence="2 3">
    <name type="scientific">Capsicum annuum</name>
    <name type="common">Capsicum pepper</name>
    <dbReference type="NCBI Taxonomy" id="4072"/>
    <lineage>
        <taxon>Eukaryota</taxon>
        <taxon>Viridiplantae</taxon>
        <taxon>Streptophyta</taxon>
        <taxon>Embryophyta</taxon>
        <taxon>Tracheophyta</taxon>
        <taxon>Spermatophyta</taxon>
        <taxon>Magnoliopsida</taxon>
        <taxon>eudicotyledons</taxon>
        <taxon>Gunneridae</taxon>
        <taxon>Pentapetalae</taxon>
        <taxon>asterids</taxon>
        <taxon>lamiids</taxon>
        <taxon>Solanales</taxon>
        <taxon>Solanaceae</taxon>
        <taxon>Solanoideae</taxon>
        <taxon>Capsiceae</taxon>
        <taxon>Capsicum</taxon>
    </lineage>
</organism>
<protein>
    <submittedName>
        <fullName evidence="2">Uncharacterized protein</fullName>
    </submittedName>
</protein>
<evidence type="ECO:0000256" key="1">
    <source>
        <dbReference type="SAM" id="Phobius"/>
    </source>
</evidence>
<keyword evidence="1" id="KW-0812">Transmembrane</keyword>
<comment type="caution">
    <text evidence="2">The sequence shown here is derived from an EMBL/GenBank/DDBJ whole genome shotgun (WGS) entry which is preliminary data.</text>
</comment>
<feature type="transmembrane region" description="Helical" evidence="1">
    <location>
        <begin position="115"/>
        <end position="134"/>
    </location>
</feature>
<dbReference type="AlphaFoldDB" id="A0A2G2Z7Z5"/>